<sequence length="158" mass="17321">MRRRHAALLRELPVPTPFDAAALCARVAERRGRPIRLVPMAGLTGVCGMWVATDTADLIFHESDTTPPHRDHIVLHELAHLLCDHRISIPLADQARALLPDLDPDVVRRVLGRAGRAGHAGAEEREAEHLAYLIRHREAPGTTLTTRLRGALGGDSLV</sequence>
<reference evidence="1 2" key="1">
    <citation type="journal article" date="2014" name="Genome Announc.">
        <title>Draft Genome Sequence of the Antitrypanosomally Active Sponge-Associated Bacterium Actinokineospora sp. Strain EG49.</title>
        <authorList>
            <person name="Harjes J."/>
            <person name="Ryu T."/>
            <person name="Abdelmohsen U.R."/>
            <person name="Moitinho-Silva L."/>
            <person name="Horn H."/>
            <person name="Ravasi T."/>
            <person name="Hentschel U."/>
        </authorList>
    </citation>
    <scope>NUCLEOTIDE SEQUENCE [LARGE SCALE GENOMIC DNA]</scope>
    <source>
        <strain evidence="1 2">EG49</strain>
    </source>
</reference>
<dbReference type="EMBL" id="AYXG01000223">
    <property type="protein sequence ID" value="EWC58987.1"/>
    <property type="molecule type" value="Genomic_DNA"/>
</dbReference>
<comment type="caution">
    <text evidence="1">The sequence shown here is derived from an EMBL/GenBank/DDBJ whole genome shotgun (WGS) entry which is preliminary data.</text>
</comment>
<dbReference type="PATRIC" id="fig|909613.9.peg.5720"/>
<organism evidence="1 2">
    <name type="scientific">Actinokineospora spheciospongiae</name>
    <dbReference type="NCBI Taxonomy" id="909613"/>
    <lineage>
        <taxon>Bacteria</taxon>
        <taxon>Bacillati</taxon>
        <taxon>Actinomycetota</taxon>
        <taxon>Actinomycetes</taxon>
        <taxon>Pseudonocardiales</taxon>
        <taxon>Pseudonocardiaceae</taxon>
        <taxon>Actinokineospora</taxon>
    </lineage>
</organism>
<proteinExistence type="predicted"/>
<accession>W7IQE1</accession>
<protein>
    <submittedName>
        <fullName evidence="1">Cinorf13 protein</fullName>
    </submittedName>
</protein>
<dbReference type="eggNOG" id="COG2856">
    <property type="taxonomic scope" value="Bacteria"/>
</dbReference>
<dbReference type="Proteomes" id="UP000019277">
    <property type="component" value="Unassembled WGS sequence"/>
</dbReference>
<evidence type="ECO:0000313" key="2">
    <source>
        <dbReference type="Proteomes" id="UP000019277"/>
    </source>
</evidence>
<dbReference type="STRING" id="909613.UO65_5721"/>
<keyword evidence="2" id="KW-1185">Reference proteome</keyword>
<evidence type="ECO:0000313" key="1">
    <source>
        <dbReference type="EMBL" id="EWC58987.1"/>
    </source>
</evidence>
<dbReference type="AlphaFoldDB" id="W7IQE1"/>
<gene>
    <name evidence="1" type="ORF">UO65_5721</name>
</gene>
<name>W7IQE1_9PSEU</name>